<dbReference type="AlphaFoldDB" id="A0A080ZX15"/>
<feature type="region of interest" description="Disordered" evidence="2">
    <location>
        <begin position="785"/>
        <end position="879"/>
    </location>
</feature>
<keyword evidence="1" id="KW-0175">Coiled coil</keyword>
<evidence type="ECO:0000256" key="1">
    <source>
        <dbReference type="SAM" id="Coils"/>
    </source>
</evidence>
<dbReference type="OrthoDB" id="113091at2759"/>
<name>A0A080ZX15_PHYNI</name>
<feature type="coiled-coil region" evidence="1">
    <location>
        <begin position="244"/>
        <end position="306"/>
    </location>
</feature>
<dbReference type="PROSITE" id="PS50096">
    <property type="entry name" value="IQ"/>
    <property type="match status" value="1"/>
</dbReference>
<evidence type="ECO:0000313" key="4">
    <source>
        <dbReference type="Proteomes" id="UP000028582"/>
    </source>
</evidence>
<evidence type="ECO:0000313" key="3">
    <source>
        <dbReference type="EMBL" id="ETO71176.1"/>
    </source>
</evidence>
<dbReference type="EMBL" id="ANJA01002220">
    <property type="protein sequence ID" value="ETO71176.1"/>
    <property type="molecule type" value="Genomic_DNA"/>
</dbReference>
<feature type="region of interest" description="Disordered" evidence="2">
    <location>
        <begin position="155"/>
        <end position="187"/>
    </location>
</feature>
<gene>
    <name evidence="3" type="ORF">F444_12454</name>
</gene>
<evidence type="ECO:0000256" key="2">
    <source>
        <dbReference type="SAM" id="MobiDB-lite"/>
    </source>
</evidence>
<dbReference type="Proteomes" id="UP000028582">
    <property type="component" value="Unassembled WGS sequence"/>
</dbReference>
<comment type="caution">
    <text evidence="3">The sequence shown here is derived from an EMBL/GenBank/DDBJ whole genome shotgun (WGS) entry which is preliminary data.</text>
</comment>
<feature type="compositionally biased region" description="Polar residues" evidence="2">
    <location>
        <begin position="834"/>
        <end position="850"/>
    </location>
</feature>
<feature type="compositionally biased region" description="Low complexity" evidence="2">
    <location>
        <begin position="817"/>
        <end position="833"/>
    </location>
</feature>
<proteinExistence type="predicted"/>
<sequence>MAASSQGDEDDEERRALELELAAELAALSARDVGFDESWNSDDDQNDDFAECNGENEVDYVRLDLDNVLKQMTESEEQQIAPVSWKLLLQSVERSDREFFQPCREIIDEIRTSILDVSTPEQQQDQQPIIGIKNHTRLSDKEAGQPSLELAISQPEESTLPHSVDENEQHVSSVKKNDEVKRERTSTEKAKTITADFDNNKLNPELTESTLVEPNSLLIASDHPNQASPLPDVHPTVTPEENQFAQHEAKQKQLEAIAKQHEARELRRLKAQARHEKEQGEAAQLLARLQEEIETQERDAAISRQEAQERSYMAMEETFCRQFLAAEREAQETKLMANADEDSHKVAAELTRTHKEIRQMEAEDQAERHRMKVKRQLYLQKQESTARCRFAVVLLDLAKYHENQRQIRDQQTKRERRECVQLRAEEAYTRRIIAENRALREQKEREMNRVLMIDEDKLAKAVEDQDRRRTLDIEERLRERRDREYMQQEEKHSRSAWAYSDHLMFIEMQNEENSRLAMEKEEERCRCGWSYLVELEEAQAKKREVHRLRILSNASTGFQGLCRVFERHQLMEILTKWKNWYKQKTEEDRIRSETVENAAKRIQIWHRSCRQKLQHIIPEPPLVLEDFSDTEEPQIEEEDDDKELETEMFVTMETQEAARRLQSTFRGFHVRRKFANALALAQVVEKNDDGDSFDGVDLDDLIQLPPELVDGWEDPMLPPSSVLAQRESSSVLQRIELKEERFIHVDNHDVVDLENDKYLERAKPEIVSNPAKEQNLAATLWNKMKRVKQRQQNSRQERQRQQDPVYRVQKLLNRKTSNQNVSNQNGNSSNSQSRLQTSQGRQQATNMISWSSTTNTKKKPKVKLPSLVERLRKQTMAAR</sequence>
<organism evidence="3 4">
    <name type="scientific">Phytophthora nicotianae P1976</name>
    <dbReference type="NCBI Taxonomy" id="1317066"/>
    <lineage>
        <taxon>Eukaryota</taxon>
        <taxon>Sar</taxon>
        <taxon>Stramenopiles</taxon>
        <taxon>Oomycota</taxon>
        <taxon>Peronosporomycetes</taxon>
        <taxon>Peronosporales</taxon>
        <taxon>Peronosporaceae</taxon>
        <taxon>Phytophthora</taxon>
    </lineage>
</organism>
<protein>
    <submittedName>
        <fullName evidence="3">Uncharacterized protein</fullName>
    </submittedName>
</protein>
<accession>A0A080ZX15</accession>
<feature type="compositionally biased region" description="Basic and acidic residues" evidence="2">
    <location>
        <begin position="163"/>
        <end position="187"/>
    </location>
</feature>
<reference evidence="3 4" key="1">
    <citation type="submission" date="2013-11" db="EMBL/GenBank/DDBJ databases">
        <title>The Genome Sequence of Phytophthora parasitica P1976.</title>
        <authorList>
            <consortium name="The Broad Institute Genomics Platform"/>
            <person name="Russ C."/>
            <person name="Tyler B."/>
            <person name="Panabieres F."/>
            <person name="Shan W."/>
            <person name="Tripathy S."/>
            <person name="Grunwald N."/>
            <person name="Machado M."/>
            <person name="Johnson C.S."/>
            <person name="Walker B."/>
            <person name="Young S."/>
            <person name="Zeng Q."/>
            <person name="Gargeya S."/>
            <person name="Fitzgerald M."/>
            <person name="Haas B."/>
            <person name="Abouelleil A."/>
            <person name="Allen A.W."/>
            <person name="Alvarado L."/>
            <person name="Arachchi H.M."/>
            <person name="Berlin A.M."/>
            <person name="Chapman S.B."/>
            <person name="Gainer-Dewar J."/>
            <person name="Goldberg J."/>
            <person name="Griggs A."/>
            <person name="Gujja S."/>
            <person name="Hansen M."/>
            <person name="Howarth C."/>
            <person name="Imamovic A."/>
            <person name="Ireland A."/>
            <person name="Larimer J."/>
            <person name="McCowan C."/>
            <person name="Murphy C."/>
            <person name="Pearson M."/>
            <person name="Poon T.W."/>
            <person name="Priest M."/>
            <person name="Roberts A."/>
            <person name="Saif S."/>
            <person name="Shea T."/>
            <person name="Sisk P."/>
            <person name="Sykes S."/>
            <person name="Wortman J."/>
            <person name="Nusbaum C."/>
            <person name="Birren B."/>
        </authorList>
    </citation>
    <scope>NUCLEOTIDE SEQUENCE [LARGE SCALE GENOMIC DNA]</scope>
    <source>
        <strain evidence="3 4">P1976</strain>
    </source>
</reference>